<proteinExistence type="predicted"/>
<dbReference type="Gene3D" id="2.60.40.1180">
    <property type="entry name" value="Golgi alpha-mannosidase II"/>
    <property type="match status" value="1"/>
</dbReference>
<dbReference type="InterPro" id="IPR013780">
    <property type="entry name" value="Glyco_hydro_b"/>
</dbReference>
<dbReference type="Pfam" id="PF08533">
    <property type="entry name" value="Glyco_hydro_42C"/>
    <property type="match status" value="1"/>
</dbReference>
<dbReference type="EMBL" id="SNRY01000020">
    <property type="protein sequence ID" value="KAA6350944.1"/>
    <property type="molecule type" value="Genomic_DNA"/>
</dbReference>
<sequence>MGVDSNDGALESDVLKKLYATLHIPVMNLPYGVTLEYRNGLDIVLNYSDKPYEFNLPEKAKVLIGDKKIETAEVLVFSL</sequence>
<dbReference type="InterPro" id="IPR003476">
    <property type="entry name" value="Glyco_hydro_42"/>
</dbReference>
<dbReference type="InterPro" id="IPR013739">
    <property type="entry name" value="Beta_galactosidase_C"/>
</dbReference>
<evidence type="ECO:0000259" key="1">
    <source>
        <dbReference type="Pfam" id="PF08533"/>
    </source>
</evidence>
<accession>A0A5J4SY66</accession>
<dbReference type="AlphaFoldDB" id="A0A5J4SY66"/>
<dbReference type="PANTHER" id="PTHR36447">
    <property type="entry name" value="BETA-GALACTOSIDASE GANA"/>
    <property type="match status" value="1"/>
</dbReference>
<dbReference type="PANTHER" id="PTHR36447:SF2">
    <property type="entry name" value="BETA-GALACTOSIDASE YESZ"/>
    <property type="match status" value="1"/>
</dbReference>
<dbReference type="SUPFAM" id="SSF51011">
    <property type="entry name" value="Glycosyl hydrolase domain"/>
    <property type="match status" value="1"/>
</dbReference>
<evidence type="ECO:0000313" key="2">
    <source>
        <dbReference type="EMBL" id="KAA6350944.1"/>
    </source>
</evidence>
<name>A0A5J4SY66_9ZZZZ</name>
<organism evidence="2">
    <name type="scientific">termite gut metagenome</name>
    <dbReference type="NCBI Taxonomy" id="433724"/>
    <lineage>
        <taxon>unclassified sequences</taxon>
        <taxon>metagenomes</taxon>
        <taxon>organismal metagenomes</taxon>
    </lineage>
</organism>
<feature type="domain" description="Beta-galactosidase C-terminal" evidence="1">
    <location>
        <begin position="32"/>
        <end position="78"/>
    </location>
</feature>
<comment type="caution">
    <text evidence="2">The sequence shown here is derived from an EMBL/GenBank/DDBJ whole genome shotgun (WGS) entry which is preliminary data.</text>
</comment>
<dbReference type="GO" id="GO:0004565">
    <property type="term" value="F:beta-galactosidase activity"/>
    <property type="evidence" value="ECO:0007669"/>
    <property type="project" value="InterPro"/>
</dbReference>
<dbReference type="GO" id="GO:0006012">
    <property type="term" value="P:galactose metabolic process"/>
    <property type="evidence" value="ECO:0007669"/>
    <property type="project" value="InterPro"/>
</dbReference>
<gene>
    <name evidence="2" type="ORF">EZS27_001641</name>
</gene>
<reference evidence="2" key="1">
    <citation type="submission" date="2019-03" db="EMBL/GenBank/DDBJ databases">
        <title>Single cell metagenomics reveals metabolic interactions within the superorganism composed of flagellate Streblomastix strix and complex community of Bacteroidetes bacteria on its surface.</title>
        <authorList>
            <person name="Treitli S.C."/>
            <person name="Kolisko M."/>
            <person name="Husnik F."/>
            <person name="Keeling P."/>
            <person name="Hampl V."/>
        </authorList>
    </citation>
    <scope>NUCLEOTIDE SEQUENCE</scope>
    <source>
        <strain evidence="2">STM</strain>
    </source>
</reference>
<protein>
    <recommendedName>
        <fullName evidence="1">Beta-galactosidase C-terminal domain-containing protein</fullName>
    </recommendedName>
</protein>